<dbReference type="EMBL" id="JBHSMF010000010">
    <property type="protein sequence ID" value="MFC5499809.1"/>
    <property type="molecule type" value="Genomic_DNA"/>
</dbReference>
<comment type="caution">
    <text evidence="1">The sequence shown here is derived from an EMBL/GenBank/DDBJ whole genome shotgun (WGS) entry which is preliminary data.</text>
</comment>
<sequence>MKPYKNLSGKSGVVAYAVGGDYVDVKFRGRDEVYRYSERSAGKDNVAAMKVYAVNGRGLSTFISKAQPAHER</sequence>
<dbReference type="Proteomes" id="UP001596037">
    <property type="component" value="Unassembled WGS sequence"/>
</dbReference>
<evidence type="ECO:0000313" key="2">
    <source>
        <dbReference type="Proteomes" id="UP001596037"/>
    </source>
</evidence>
<evidence type="ECO:0000313" key="1">
    <source>
        <dbReference type="EMBL" id="MFC5499809.1"/>
    </source>
</evidence>
<organism evidence="1 2">
    <name type="scientific">Caenimonas terrae</name>
    <dbReference type="NCBI Taxonomy" id="696074"/>
    <lineage>
        <taxon>Bacteria</taxon>
        <taxon>Pseudomonadati</taxon>
        <taxon>Pseudomonadota</taxon>
        <taxon>Betaproteobacteria</taxon>
        <taxon>Burkholderiales</taxon>
        <taxon>Comamonadaceae</taxon>
        <taxon>Caenimonas</taxon>
    </lineage>
</organism>
<accession>A0ABW0NLH0</accession>
<protein>
    <recommendedName>
        <fullName evidence="3">KTSC domain-containing protein</fullName>
    </recommendedName>
</protein>
<keyword evidence="2" id="KW-1185">Reference proteome</keyword>
<reference evidence="2" key="1">
    <citation type="journal article" date="2019" name="Int. J. Syst. Evol. Microbiol.">
        <title>The Global Catalogue of Microorganisms (GCM) 10K type strain sequencing project: providing services to taxonomists for standard genome sequencing and annotation.</title>
        <authorList>
            <consortium name="The Broad Institute Genomics Platform"/>
            <consortium name="The Broad Institute Genome Sequencing Center for Infectious Disease"/>
            <person name="Wu L."/>
            <person name="Ma J."/>
        </authorList>
    </citation>
    <scope>NUCLEOTIDE SEQUENCE [LARGE SCALE GENOMIC DNA]</scope>
    <source>
        <strain evidence="2">CCUG 57401</strain>
    </source>
</reference>
<proteinExistence type="predicted"/>
<gene>
    <name evidence="1" type="ORF">ACFPOE_19865</name>
</gene>
<evidence type="ECO:0008006" key="3">
    <source>
        <dbReference type="Google" id="ProtNLM"/>
    </source>
</evidence>
<dbReference type="RefSeq" id="WP_376852058.1">
    <property type="nucleotide sequence ID" value="NZ_JBHSMF010000010.1"/>
</dbReference>
<name>A0ABW0NLH0_9BURK</name>